<dbReference type="Proteomes" id="UP000466431">
    <property type="component" value="Chromosome"/>
</dbReference>
<accession>A0A1X0BM05</accession>
<proteinExistence type="predicted"/>
<dbReference type="InterPro" id="IPR037069">
    <property type="entry name" value="AcylCoA_DH/ox_N_sf"/>
</dbReference>
<evidence type="ECO:0000256" key="1">
    <source>
        <dbReference type="ARBA" id="ARBA00023002"/>
    </source>
</evidence>
<dbReference type="GO" id="GO:0016627">
    <property type="term" value="F:oxidoreductase activity, acting on the CH-CH group of donors"/>
    <property type="evidence" value="ECO:0007669"/>
    <property type="project" value="InterPro"/>
</dbReference>
<dbReference type="InterPro" id="IPR009100">
    <property type="entry name" value="AcylCoA_DH/oxidase_NM_dom_sf"/>
</dbReference>
<gene>
    <name evidence="2" type="ORF">MCEL_20820</name>
</gene>
<dbReference type="GO" id="GO:0004497">
    <property type="term" value="F:monooxygenase activity"/>
    <property type="evidence" value="ECO:0007669"/>
    <property type="project" value="UniProtKB-KW"/>
</dbReference>
<evidence type="ECO:0000313" key="3">
    <source>
        <dbReference type="Proteomes" id="UP000466431"/>
    </source>
</evidence>
<dbReference type="KEGG" id="mcee:MCEL_20820"/>
<dbReference type="EMBL" id="AP022591">
    <property type="protein sequence ID" value="BBY43787.1"/>
    <property type="molecule type" value="Genomic_DNA"/>
</dbReference>
<keyword evidence="2" id="KW-0503">Monooxygenase</keyword>
<dbReference type="SUPFAM" id="SSF56645">
    <property type="entry name" value="Acyl-CoA dehydrogenase NM domain-like"/>
    <property type="match status" value="1"/>
</dbReference>
<sequence length="326" mass="34383">MGEPIAAHPALRGILDQLATESGAVPLRASLAGLALRPVRYGGLGKQPDELISEIYELSAFDGSLGWLAAMFNAAADEVARLPEPAADVVWRCAPDALIVSGYRGEGVLSTDRRLTGHWESVIGARYADWLLLSADNGAACRVLLPRSAARIEPGDHSDLRTAGVSDVTVSGVTVDETQVFIADPASVIAEAGAAAAVVGSADGAWRQHVDQVRARLSTSHGGDEVSDASCAQVAWAASDIDAAKLQITASLQLSDTAARRRAHQQAVARARGAADRVLASSRHALDAADPVTRMWRDVQAGGRLAVRLFERRHPADDSTEYPNFS</sequence>
<dbReference type="AlphaFoldDB" id="A0A1X0BM05"/>
<protein>
    <submittedName>
        <fullName evidence="2">Monooxygenase</fullName>
    </submittedName>
</protein>
<dbReference type="Gene3D" id="1.10.540.10">
    <property type="entry name" value="Acyl-CoA dehydrogenase/oxidase, N-terminal domain"/>
    <property type="match status" value="1"/>
</dbReference>
<dbReference type="Pfam" id="PF08028">
    <property type="entry name" value="Acyl-CoA_dh_2"/>
    <property type="match status" value="1"/>
</dbReference>
<dbReference type="InterPro" id="IPR013107">
    <property type="entry name" value="Acyl-CoA_DH_C"/>
</dbReference>
<organism evidence="2 3">
    <name type="scientific">Mycolicibacterium celeriflavum</name>
    <name type="common">Mycobacterium celeriflavum</name>
    <dbReference type="NCBI Taxonomy" id="1249101"/>
    <lineage>
        <taxon>Bacteria</taxon>
        <taxon>Bacillati</taxon>
        <taxon>Actinomycetota</taxon>
        <taxon>Actinomycetes</taxon>
        <taxon>Mycobacteriales</taxon>
        <taxon>Mycobacteriaceae</taxon>
        <taxon>Mycolicibacterium</taxon>
    </lineage>
</organism>
<dbReference type="GO" id="GO:0050660">
    <property type="term" value="F:flavin adenine dinucleotide binding"/>
    <property type="evidence" value="ECO:0007669"/>
    <property type="project" value="InterPro"/>
</dbReference>
<dbReference type="RefSeq" id="WP_083006434.1">
    <property type="nucleotide sequence ID" value="NZ_AP022591.1"/>
</dbReference>
<dbReference type="STRING" id="1249101.BST21_21075"/>
<keyword evidence="1" id="KW-0560">Oxidoreductase</keyword>
<name>A0A1X0BM05_MYCCF</name>
<keyword evidence="3" id="KW-1185">Reference proteome</keyword>
<reference evidence="2 3" key="1">
    <citation type="journal article" date="2019" name="Emerg. Microbes Infect.">
        <title>Comprehensive subspecies identification of 175 nontuberculous mycobacteria species based on 7547 genomic profiles.</title>
        <authorList>
            <person name="Matsumoto Y."/>
            <person name="Kinjo T."/>
            <person name="Motooka D."/>
            <person name="Nabeya D."/>
            <person name="Jung N."/>
            <person name="Uechi K."/>
            <person name="Horii T."/>
            <person name="Iida T."/>
            <person name="Fujita J."/>
            <person name="Nakamura S."/>
        </authorList>
    </citation>
    <scope>NUCLEOTIDE SEQUENCE [LARGE SCALE GENOMIC DNA]</scope>
    <source>
        <strain evidence="2 3">JCM 18439</strain>
    </source>
</reference>
<dbReference type="OrthoDB" id="4711101at2"/>
<evidence type="ECO:0000313" key="2">
    <source>
        <dbReference type="EMBL" id="BBY43787.1"/>
    </source>
</evidence>